<dbReference type="AlphaFoldDB" id="A0A3A2Z686"/>
<sequence length="315" mass="35058">MLKQSLLTTLATLLLGSPHLALGISSELQNILKNTHGSKAYGYPTDLTRDILPIPVHSHNDYWRDVPFYSGLARGCSSTEVDVWLKNGKLYVGHDESSLTESRTLESLYINPMLEVLEKMNPETPFVDEPTKNGVFDTDPSQTLYFFIDVKTTGQQTFQAVLDSLAPLREKGYLTTLSENKTLTTGPITIIGTGNTPFSMVGPVADRDYFFDGPLDSLHKAENQEITHLISPIASTDFKAVVGDVVSDENPVLDDKQLSAIRDQIKVAKERGIGARYWDTPSWPIRKRDLVWRALIEEGVALLNVDDLDAVVKFF</sequence>
<feature type="signal peptide" evidence="2">
    <location>
        <begin position="1"/>
        <end position="23"/>
    </location>
</feature>
<evidence type="ECO:0008006" key="5">
    <source>
        <dbReference type="Google" id="ProtNLM"/>
    </source>
</evidence>
<keyword evidence="4" id="KW-1185">Reference proteome</keyword>
<evidence type="ECO:0000313" key="3">
    <source>
        <dbReference type="EMBL" id="RJE18618.1"/>
    </source>
</evidence>
<dbReference type="InterPro" id="IPR051236">
    <property type="entry name" value="HAT_RTT109-like"/>
</dbReference>
<dbReference type="GO" id="GO:0006629">
    <property type="term" value="P:lipid metabolic process"/>
    <property type="evidence" value="ECO:0007669"/>
    <property type="project" value="InterPro"/>
</dbReference>
<evidence type="ECO:0000313" key="4">
    <source>
        <dbReference type="Proteomes" id="UP000266188"/>
    </source>
</evidence>
<comment type="caution">
    <text evidence="3">The sequence shown here is derived from an EMBL/GenBank/DDBJ whole genome shotgun (WGS) entry which is preliminary data.</text>
</comment>
<gene>
    <name evidence="3" type="ORF">PHISCL_09037</name>
</gene>
<dbReference type="Proteomes" id="UP000266188">
    <property type="component" value="Unassembled WGS sequence"/>
</dbReference>
<organism evidence="3 4">
    <name type="scientific">Aspergillus sclerotialis</name>
    <dbReference type="NCBI Taxonomy" id="2070753"/>
    <lineage>
        <taxon>Eukaryota</taxon>
        <taxon>Fungi</taxon>
        <taxon>Dikarya</taxon>
        <taxon>Ascomycota</taxon>
        <taxon>Pezizomycotina</taxon>
        <taxon>Eurotiomycetes</taxon>
        <taxon>Eurotiomycetidae</taxon>
        <taxon>Eurotiales</taxon>
        <taxon>Aspergillaceae</taxon>
        <taxon>Aspergillus</taxon>
        <taxon>Aspergillus subgen. Polypaecilum</taxon>
    </lineage>
</organism>
<name>A0A3A2Z686_9EURO</name>
<dbReference type="EMBL" id="MVGC01000520">
    <property type="protein sequence ID" value="RJE18618.1"/>
    <property type="molecule type" value="Genomic_DNA"/>
</dbReference>
<dbReference type="PANTHER" id="PTHR31571:SF5">
    <property type="entry name" value="ALTERED INHERITANCE OF MITOCHONDRIA PROTEIN 6"/>
    <property type="match status" value="1"/>
</dbReference>
<dbReference type="GO" id="GO:0008081">
    <property type="term" value="F:phosphoric diester hydrolase activity"/>
    <property type="evidence" value="ECO:0007669"/>
    <property type="project" value="InterPro"/>
</dbReference>
<keyword evidence="2" id="KW-0732">Signal</keyword>
<evidence type="ECO:0000256" key="1">
    <source>
        <dbReference type="ARBA" id="ARBA00008858"/>
    </source>
</evidence>
<protein>
    <recommendedName>
        <fullName evidence="5">Altered inheritance of mitochondria protein 6</fullName>
    </recommendedName>
</protein>
<comment type="similarity">
    <text evidence="1">Belongs to the AIM6 family.</text>
</comment>
<reference evidence="4" key="1">
    <citation type="submission" date="2017-02" db="EMBL/GenBank/DDBJ databases">
        <authorList>
            <person name="Tafer H."/>
            <person name="Lopandic K."/>
        </authorList>
    </citation>
    <scope>NUCLEOTIDE SEQUENCE [LARGE SCALE GENOMIC DNA]</scope>
    <source>
        <strain evidence="4">CBS 366.77</strain>
    </source>
</reference>
<accession>A0A3A2Z686</accession>
<dbReference type="OrthoDB" id="4153866at2759"/>
<evidence type="ECO:0000256" key="2">
    <source>
        <dbReference type="SAM" id="SignalP"/>
    </source>
</evidence>
<dbReference type="InterPro" id="IPR017946">
    <property type="entry name" value="PLC-like_Pdiesterase_TIM-brl"/>
</dbReference>
<dbReference type="PANTHER" id="PTHR31571">
    <property type="entry name" value="ALTERED INHERITANCE OF MITOCHONDRIA PROTEIN 6"/>
    <property type="match status" value="1"/>
</dbReference>
<proteinExistence type="inferred from homology"/>
<feature type="chain" id="PRO_5017276647" description="Altered inheritance of mitochondria protein 6" evidence="2">
    <location>
        <begin position="24"/>
        <end position="315"/>
    </location>
</feature>
<dbReference type="STRING" id="2070753.A0A3A2Z686"/>
<dbReference type="SUPFAM" id="SSF51695">
    <property type="entry name" value="PLC-like phosphodiesterases"/>
    <property type="match status" value="1"/>
</dbReference>